<comment type="caution">
    <text evidence="3">The sequence shown here is derived from an EMBL/GenBank/DDBJ whole genome shotgun (WGS) entry which is preliminary data.</text>
</comment>
<gene>
    <name evidence="3" type="ORF">P43SY_001532</name>
</gene>
<evidence type="ECO:0008006" key="5">
    <source>
        <dbReference type="Google" id="ProtNLM"/>
    </source>
</evidence>
<name>A0AAD5Q5M9_PYTIN</name>
<accession>A0AAD5Q5M9</accession>
<evidence type="ECO:0000256" key="2">
    <source>
        <dbReference type="SAM" id="Phobius"/>
    </source>
</evidence>
<feature type="transmembrane region" description="Helical" evidence="2">
    <location>
        <begin position="173"/>
        <end position="199"/>
    </location>
</feature>
<organism evidence="3 4">
    <name type="scientific">Pythium insidiosum</name>
    <name type="common">Pythiosis disease agent</name>
    <dbReference type="NCBI Taxonomy" id="114742"/>
    <lineage>
        <taxon>Eukaryota</taxon>
        <taxon>Sar</taxon>
        <taxon>Stramenopiles</taxon>
        <taxon>Oomycota</taxon>
        <taxon>Peronosporomycetes</taxon>
        <taxon>Pythiales</taxon>
        <taxon>Pythiaceae</taxon>
        <taxon>Pythium</taxon>
    </lineage>
</organism>
<keyword evidence="2" id="KW-1133">Transmembrane helix</keyword>
<feature type="region of interest" description="Disordered" evidence="1">
    <location>
        <begin position="1"/>
        <end position="33"/>
    </location>
</feature>
<evidence type="ECO:0000313" key="3">
    <source>
        <dbReference type="EMBL" id="KAJ0399343.1"/>
    </source>
</evidence>
<keyword evidence="2" id="KW-0812">Transmembrane</keyword>
<keyword evidence="4" id="KW-1185">Reference proteome</keyword>
<feature type="compositionally biased region" description="Polar residues" evidence="1">
    <location>
        <begin position="1"/>
        <end position="10"/>
    </location>
</feature>
<feature type="compositionally biased region" description="Acidic residues" evidence="1">
    <location>
        <begin position="17"/>
        <end position="33"/>
    </location>
</feature>
<evidence type="ECO:0000313" key="4">
    <source>
        <dbReference type="Proteomes" id="UP001209570"/>
    </source>
</evidence>
<reference evidence="3" key="1">
    <citation type="submission" date="2021-12" db="EMBL/GenBank/DDBJ databases">
        <title>Prjna785345.</title>
        <authorList>
            <person name="Rujirawat T."/>
            <person name="Krajaejun T."/>
        </authorList>
    </citation>
    <scope>NUCLEOTIDE SEQUENCE</scope>
    <source>
        <strain evidence="3">Pi057C3</strain>
    </source>
</reference>
<dbReference type="Proteomes" id="UP001209570">
    <property type="component" value="Unassembled WGS sequence"/>
</dbReference>
<evidence type="ECO:0000256" key="1">
    <source>
        <dbReference type="SAM" id="MobiDB-lite"/>
    </source>
</evidence>
<dbReference type="AlphaFoldDB" id="A0AAD5Q5M9"/>
<feature type="transmembrane region" description="Helical" evidence="2">
    <location>
        <begin position="109"/>
        <end position="128"/>
    </location>
</feature>
<feature type="transmembrane region" description="Helical" evidence="2">
    <location>
        <begin position="135"/>
        <end position="153"/>
    </location>
</feature>
<sequence>MASGHSSNSAPAVECGAAEEDAEEEEAEGGEEVEAVDEAAVMLTDSRASNSVYEPILVRSHSTSNRFSRTYGGFEAQKRKWATIDQRSHRLRYIAYAQILVSVASLWNYLWWTNVFGCVVGCIGVLAFKSERLSWTLVYLLVCVIEFVRNVLLAQHLYERFLIPQYQFTNYEWVQVAALLVQEAALVPAAFCVVFAAAANMSNPI</sequence>
<dbReference type="EMBL" id="JAKCXM010000186">
    <property type="protein sequence ID" value="KAJ0399343.1"/>
    <property type="molecule type" value="Genomic_DNA"/>
</dbReference>
<protein>
    <recommendedName>
        <fullName evidence="5">Transmembrane protein</fullName>
    </recommendedName>
</protein>
<keyword evidence="2" id="KW-0472">Membrane</keyword>
<proteinExistence type="predicted"/>